<evidence type="ECO:0000256" key="1">
    <source>
        <dbReference type="SAM" id="Phobius"/>
    </source>
</evidence>
<feature type="transmembrane region" description="Helical" evidence="1">
    <location>
        <begin position="420"/>
        <end position="442"/>
    </location>
</feature>
<dbReference type="SMART" id="SM00044">
    <property type="entry name" value="CYCc"/>
    <property type="match status" value="1"/>
</dbReference>
<dbReference type="PANTHER" id="PTHR43081">
    <property type="entry name" value="ADENYLATE CYCLASE, TERMINAL-DIFFERENTIATION SPECIFIC-RELATED"/>
    <property type="match status" value="1"/>
</dbReference>
<keyword evidence="1" id="KW-0812">Transmembrane</keyword>
<dbReference type="InterPro" id="IPR050697">
    <property type="entry name" value="Adenylyl/Guanylyl_Cyclase_3/4"/>
</dbReference>
<feature type="transmembrane region" description="Helical" evidence="1">
    <location>
        <begin position="9"/>
        <end position="30"/>
    </location>
</feature>
<dbReference type="SMART" id="SM01080">
    <property type="entry name" value="CHASE2"/>
    <property type="match status" value="1"/>
</dbReference>
<keyword evidence="4" id="KW-1185">Reference proteome</keyword>
<keyword evidence="1" id="KW-0472">Membrane</keyword>
<comment type="caution">
    <text evidence="3">The sequence shown here is derived from an EMBL/GenBank/DDBJ whole genome shotgun (WGS) entry which is preliminary data.</text>
</comment>
<dbReference type="EMBL" id="JAERPS020000001">
    <property type="protein sequence ID" value="MBZ9610503.1"/>
    <property type="molecule type" value="Genomic_DNA"/>
</dbReference>
<dbReference type="InterPro" id="IPR029787">
    <property type="entry name" value="Nucleotide_cyclase"/>
</dbReference>
<sequence length="756" mass="84390">MQQYKTGKWLIRQTIPLLLLLMMLLMQFIAPPALELNLQRLEGLLYDAKVQFLPPWPRNVSNIQIVDIDEASLHEIGRMPWDRNLFARLTTKLNEAGALLVVFDVLFSEPQTNAALAAVQSWPQHATLTAAQRQNLLEHATRQDADLHFASAFQSTEVVLANLLHRHGTLRSGELSVGGVRQQRPTGTTPFEPFSGFAAPIAPLTAAARGQGFMNADEDADGFIRRVSLLHQLDQQLYPSLALEAFRIYSLVEQVEPRWRQEADKAYLQGVQIGNSLIHTDQQGRILIPYRGGPKHYPYSAAADVLMDRINDLRFDQAVVFVGTSATGLADLRATPTSLTFPGVEIHATVFDGLMSPQHLPYRPDWWSGAILLQMLTVGLLCLWLFPRLGPLTSIAAAMILALLVITVNLWLWHQHVLDLPLLNLLLLVLLLSVYFISYGFAREARRRKHINNVFDQYLPPAHIERLLNDPASVSLAGEKKQLSVLFSDIRDFTGISESMSAQALKLWLNQFFSPVTKAILAHDGTIDKYVGDMVMAFWGAPLEEPAHASKSVQAAFAIIAAVEALNRQFVAQGSPIARIGIGINSGEMIVGDLGSDFRRNYTVIGDAVNLGSRLEGLTKFYGVPLLVSEFTREQATDFAYLLVDKVRVKGKLIPIRIYMPIAADTPEPQQNLYQELDLALTAYFTRDFDTALAQLTTLQIKAEQLEGSLQNEAKLQQHNLFDVRRLIAIYLQRIDAFSKHPPASDWDGSHAHNNK</sequence>
<dbReference type="InterPro" id="IPR001054">
    <property type="entry name" value="A/G_cyclase"/>
</dbReference>
<accession>A0ABS7X4N4</accession>
<dbReference type="PROSITE" id="PS50125">
    <property type="entry name" value="GUANYLATE_CYCLASE_2"/>
    <property type="match status" value="1"/>
</dbReference>
<dbReference type="Proteomes" id="UP000663814">
    <property type="component" value="Unassembled WGS sequence"/>
</dbReference>
<dbReference type="Gene3D" id="3.30.70.1230">
    <property type="entry name" value="Nucleotide cyclase"/>
    <property type="match status" value="1"/>
</dbReference>
<keyword evidence="1" id="KW-1133">Transmembrane helix</keyword>
<name>A0ABS7X4N4_9GAMM</name>
<dbReference type="PANTHER" id="PTHR43081:SF1">
    <property type="entry name" value="ADENYLATE CYCLASE, TERMINAL-DIFFERENTIATION SPECIFIC"/>
    <property type="match status" value="1"/>
</dbReference>
<organism evidence="3 4">
    <name type="scientific">Rheinheimera maricola</name>
    <dbReference type="NCBI Taxonomy" id="2793282"/>
    <lineage>
        <taxon>Bacteria</taxon>
        <taxon>Pseudomonadati</taxon>
        <taxon>Pseudomonadota</taxon>
        <taxon>Gammaproteobacteria</taxon>
        <taxon>Chromatiales</taxon>
        <taxon>Chromatiaceae</taxon>
        <taxon>Rheinheimera</taxon>
    </lineage>
</organism>
<proteinExistence type="predicted"/>
<dbReference type="Pfam" id="PF05226">
    <property type="entry name" value="CHASE2"/>
    <property type="match status" value="1"/>
</dbReference>
<evidence type="ECO:0000313" key="3">
    <source>
        <dbReference type="EMBL" id="MBZ9610503.1"/>
    </source>
</evidence>
<dbReference type="SUPFAM" id="SSF55073">
    <property type="entry name" value="Nucleotide cyclase"/>
    <property type="match status" value="1"/>
</dbReference>
<dbReference type="RefSeq" id="WP_205309964.1">
    <property type="nucleotide sequence ID" value="NZ_JAERPS020000001.1"/>
</dbReference>
<feature type="domain" description="Guanylate cyclase" evidence="2">
    <location>
        <begin position="484"/>
        <end position="616"/>
    </location>
</feature>
<reference evidence="3 4" key="1">
    <citation type="submission" date="2020-12" db="EMBL/GenBank/DDBJ databases">
        <authorList>
            <person name="Ruan W."/>
            <person name="Khan S.A."/>
            <person name="Jeon C.O."/>
        </authorList>
    </citation>
    <scope>NUCLEOTIDE SEQUENCE [LARGE SCALE GENOMIC DNA]</scope>
    <source>
        <strain evidence="3 4">MA-13</strain>
    </source>
</reference>
<feature type="transmembrane region" description="Helical" evidence="1">
    <location>
        <begin position="366"/>
        <end position="386"/>
    </location>
</feature>
<dbReference type="InterPro" id="IPR007890">
    <property type="entry name" value="CHASE2"/>
</dbReference>
<reference evidence="3 4" key="2">
    <citation type="submission" date="2021-08" db="EMBL/GenBank/DDBJ databases">
        <title>Rheinheimera aquimaris sp. nov., isolated from seawater of the East Sea in Korea.</title>
        <authorList>
            <person name="Kim K.H."/>
            <person name="Wenting R."/>
            <person name="Kim K.R."/>
            <person name="Jeon C.O."/>
        </authorList>
    </citation>
    <scope>NUCLEOTIDE SEQUENCE [LARGE SCALE GENOMIC DNA]</scope>
    <source>
        <strain evidence="3 4">MA-13</strain>
    </source>
</reference>
<evidence type="ECO:0000259" key="2">
    <source>
        <dbReference type="PROSITE" id="PS50125"/>
    </source>
</evidence>
<evidence type="ECO:0000313" key="4">
    <source>
        <dbReference type="Proteomes" id="UP000663814"/>
    </source>
</evidence>
<dbReference type="Pfam" id="PF00211">
    <property type="entry name" value="Guanylate_cyc"/>
    <property type="match status" value="1"/>
</dbReference>
<feature type="transmembrane region" description="Helical" evidence="1">
    <location>
        <begin position="393"/>
        <end position="414"/>
    </location>
</feature>
<dbReference type="CDD" id="cd07302">
    <property type="entry name" value="CHD"/>
    <property type="match status" value="1"/>
</dbReference>
<gene>
    <name evidence="3" type="ORF">I4W93_002720</name>
</gene>
<protein>
    <submittedName>
        <fullName evidence="3">Adenylate/guanylate cyclase domain-containing protein</fullName>
    </submittedName>
</protein>